<dbReference type="EMBL" id="BNBE01000002">
    <property type="protein sequence ID" value="GHG13271.1"/>
    <property type="molecule type" value="Genomic_DNA"/>
</dbReference>
<dbReference type="AlphaFoldDB" id="A0A919ERF8"/>
<dbReference type="Proteomes" id="UP000632849">
    <property type="component" value="Unassembled WGS sequence"/>
</dbReference>
<comment type="caution">
    <text evidence="1">The sequence shown here is derived from an EMBL/GenBank/DDBJ whole genome shotgun (WGS) entry which is preliminary data.</text>
</comment>
<evidence type="ECO:0000313" key="2">
    <source>
        <dbReference type="Proteomes" id="UP000632849"/>
    </source>
</evidence>
<reference evidence="1" key="2">
    <citation type="submission" date="2020-09" db="EMBL/GenBank/DDBJ databases">
        <authorList>
            <person name="Sun Q."/>
            <person name="Ohkuma M."/>
        </authorList>
    </citation>
    <scope>NUCLEOTIDE SEQUENCE</scope>
    <source>
        <strain evidence="1">JCM 4122</strain>
    </source>
</reference>
<reference evidence="1" key="1">
    <citation type="journal article" date="2014" name="Int. J. Syst. Evol. Microbiol.">
        <title>Complete genome sequence of Corynebacterium casei LMG S-19264T (=DSM 44701T), isolated from a smear-ripened cheese.</title>
        <authorList>
            <consortium name="US DOE Joint Genome Institute (JGI-PGF)"/>
            <person name="Walter F."/>
            <person name="Albersmeier A."/>
            <person name="Kalinowski J."/>
            <person name="Ruckert C."/>
        </authorList>
    </citation>
    <scope>NUCLEOTIDE SEQUENCE</scope>
    <source>
        <strain evidence="1">JCM 4122</strain>
    </source>
</reference>
<organism evidence="1 2">
    <name type="scientific">Streptomyces filamentosus</name>
    <name type="common">Streptomyces roseosporus</name>
    <dbReference type="NCBI Taxonomy" id="67294"/>
    <lineage>
        <taxon>Bacteria</taxon>
        <taxon>Bacillati</taxon>
        <taxon>Actinomycetota</taxon>
        <taxon>Actinomycetes</taxon>
        <taxon>Kitasatosporales</taxon>
        <taxon>Streptomycetaceae</taxon>
        <taxon>Streptomyces</taxon>
    </lineage>
</organism>
<proteinExistence type="predicted"/>
<name>A0A919ERF8_STRFL</name>
<sequence>MLVHTRQEREAAARTWLLISARDAATARSDWKNYGVALLRCGALFSAVRIPAILVHAAAGTADRPAVADFLATALDGGPVFYDGGGQQYYALTPGSAARTWNVPDTECLGSDHFLGIPATDITAPDPRCAAYWCVPMDGPGTLCMPAAVAHLARHGRHLVAQQQSEEATARA</sequence>
<gene>
    <name evidence="1" type="ORF">GCM10017667_53830</name>
</gene>
<protein>
    <submittedName>
        <fullName evidence="1">Uncharacterized protein</fullName>
    </submittedName>
</protein>
<accession>A0A919ERF8</accession>
<evidence type="ECO:0000313" key="1">
    <source>
        <dbReference type="EMBL" id="GHG13271.1"/>
    </source>
</evidence>
<keyword evidence="2" id="KW-1185">Reference proteome</keyword>